<sequence length="212" mass="23688">MLKSEKKARSSNRETPKPESKSQKMWGHDDLGNKIRTVIDSIAELNKYGRETKSIDLEIGQQQARLDELSSTIDSIVQRLSSIENKLTNSTQTSIPITSVHPGMSDPLSNPDVTVIASNLSFGPSESILSEAKALISELGDGHDGETSLLRVSKTTLRSFSEKKRVLRDKHNLKSTEENKNVYIRSSKTHVERLVELNVRTLLNEMPNGNQY</sequence>
<dbReference type="EMBL" id="JARBDR010000246">
    <property type="protein sequence ID" value="KAJ8317265.1"/>
    <property type="molecule type" value="Genomic_DNA"/>
</dbReference>
<dbReference type="Proteomes" id="UP001217089">
    <property type="component" value="Unassembled WGS sequence"/>
</dbReference>
<feature type="non-terminal residue" evidence="2">
    <location>
        <position position="212"/>
    </location>
</feature>
<gene>
    <name evidence="2" type="ORF">KUTeg_005169</name>
</gene>
<reference evidence="2 3" key="1">
    <citation type="submission" date="2022-12" db="EMBL/GenBank/DDBJ databases">
        <title>Chromosome-level genome of Tegillarca granosa.</title>
        <authorList>
            <person name="Kim J."/>
        </authorList>
    </citation>
    <scope>NUCLEOTIDE SEQUENCE [LARGE SCALE GENOMIC DNA]</scope>
    <source>
        <strain evidence="2">Teg-2019</strain>
        <tissue evidence="2">Adductor muscle</tissue>
    </source>
</reference>
<comment type="caution">
    <text evidence="2">The sequence shown here is derived from an EMBL/GenBank/DDBJ whole genome shotgun (WGS) entry which is preliminary data.</text>
</comment>
<evidence type="ECO:0000313" key="3">
    <source>
        <dbReference type="Proteomes" id="UP001217089"/>
    </source>
</evidence>
<proteinExistence type="predicted"/>
<keyword evidence="3" id="KW-1185">Reference proteome</keyword>
<feature type="region of interest" description="Disordered" evidence="1">
    <location>
        <begin position="1"/>
        <end position="28"/>
    </location>
</feature>
<evidence type="ECO:0000256" key="1">
    <source>
        <dbReference type="SAM" id="MobiDB-lite"/>
    </source>
</evidence>
<protein>
    <submittedName>
        <fullName evidence="2">Uncharacterized protein</fullName>
    </submittedName>
</protein>
<name>A0ABQ9FNH6_TEGGR</name>
<evidence type="ECO:0000313" key="2">
    <source>
        <dbReference type="EMBL" id="KAJ8317265.1"/>
    </source>
</evidence>
<accession>A0ABQ9FNH6</accession>
<organism evidence="2 3">
    <name type="scientific">Tegillarca granosa</name>
    <name type="common">Malaysian cockle</name>
    <name type="synonym">Anadara granosa</name>
    <dbReference type="NCBI Taxonomy" id="220873"/>
    <lineage>
        <taxon>Eukaryota</taxon>
        <taxon>Metazoa</taxon>
        <taxon>Spiralia</taxon>
        <taxon>Lophotrochozoa</taxon>
        <taxon>Mollusca</taxon>
        <taxon>Bivalvia</taxon>
        <taxon>Autobranchia</taxon>
        <taxon>Pteriomorphia</taxon>
        <taxon>Arcoida</taxon>
        <taxon>Arcoidea</taxon>
        <taxon>Arcidae</taxon>
        <taxon>Tegillarca</taxon>
    </lineage>
</organism>